<evidence type="ECO:0000259" key="2">
    <source>
        <dbReference type="Pfam" id="PF00144"/>
    </source>
</evidence>
<dbReference type="PANTHER" id="PTHR43283:SF7">
    <property type="entry name" value="BETA-LACTAMASE-RELATED DOMAIN-CONTAINING PROTEIN"/>
    <property type="match status" value="1"/>
</dbReference>
<gene>
    <name evidence="3" type="ORF">MES5069_200012</name>
</gene>
<proteinExistence type="predicted"/>
<dbReference type="InterPro" id="IPR050789">
    <property type="entry name" value="Diverse_Enzym_Activities"/>
</dbReference>
<dbReference type="InterPro" id="IPR001466">
    <property type="entry name" value="Beta-lactam-related"/>
</dbReference>
<dbReference type="EMBL" id="CAKXZT010000113">
    <property type="protein sequence ID" value="CAH2398445.1"/>
    <property type="molecule type" value="Genomic_DNA"/>
</dbReference>
<dbReference type="Pfam" id="PF00144">
    <property type="entry name" value="Beta-lactamase"/>
    <property type="match status" value="1"/>
</dbReference>
<dbReference type="InterPro" id="IPR012338">
    <property type="entry name" value="Beta-lactam/transpept-like"/>
</dbReference>
<evidence type="ECO:0000313" key="3">
    <source>
        <dbReference type="EMBL" id="CAH2398445.1"/>
    </source>
</evidence>
<sequence length="109" mass="12086">MSAGFAWNEELPYSNPANSERRMIDAPDPYRYVLEQPIIRPPGAAYCYNGGLTALLAAILEKRSGSPLDALAREALFEPLGIQDVEWGTLRRRHAQRCVGTSHVPSRSC</sequence>
<dbReference type="SUPFAM" id="SSF56601">
    <property type="entry name" value="beta-lactamase/transpeptidase-like"/>
    <property type="match status" value="1"/>
</dbReference>
<dbReference type="Proteomes" id="UP001153050">
    <property type="component" value="Unassembled WGS sequence"/>
</dbReference>
<organism evidence="3 4">
    <name type="scientific">Mesorhizobium escarrei</name>
    <dbReference type="NCBI Taxonomy" id="666018"/>
    <lineage>
        <taxon>Bacteria</taxon>
        <taxon>Pseudomonadati</taxon>
        <taxon>Pseudomonadota</taxon>
        <taxon>Alphaproteobacteria</taxon>
        <taxon>Hyphomicrobiales</taxon>
        <taxon>Phyllobacteriaceae</taxon>
        <taxon>Mesorhizobium</taxon>
    </lineage>
</organism>
<name>A0ABN8JMN0_9HYPH</name>
<comment type="caution">
    <text evidence="3">The sequence shown here is derived from an EMBL/GenBank/DDBJ whole genome shotgun (WGS) entry which is preliminary data.</text>
</comment>
<keyword evidence="4" id="KW-1185">Reference proteome</keyword>
<dbReference type="PANTHER" id="PTHR43283">
    <property type="entry name" value="BETA-LACTAMASE-RELATED"/>
    <property type="match status" value="1"/>
</dbReference>
<evidence type="ECO:0000256" key="1">
    <source>
        <dbReference type="SAM" id="MobiDB-lite"/>
    </source>
</evidence>
<dbReference type="Gene3D" id="3.40.710.10">
    <property type="entry name" value="DD-peptidase/beta-lactamase superfamily"/>
    <property type="match status" value="1"/>
</dbReference>
<protein>
    <recommendedName>
        <fullName evidence="2">Beta-lactamase-related domain-containing protein</fullName>
    </recommendedName>
</protein>
<accession>A0ABN8JMN0</accession>
<reference evidence="3 4" key="1">
    <citation type="submission" date="2022-03" db="EMBL/GenBank/DDBJ databases">
        <authorList>
            <person name="Brunel B."/>
        </authorList>
    </citation>
    <scope>NUCLEOTIDE SEQUENCE [LARGE SCALE GENOMIC DNA]</scope>
    <source>
        <strain evidence="3">STM5069sample</strain>
    </source>
</reference>
<evidence type="ECO:0000313" key="4">
    <source>
        <dbReference type="Proteomes" id="UP001153050"/>
    </source>
</evidence>
<feature type="region of interest" description="Disordered" evidence="1">
    <location>
        <begin position="1"/>
        <end position="20"/>
    </location>
</feature>
<feature type="domain" description="Beta-lactamase-related" evidence="2">
    <location>
        <begin position="3"/>
        <end position="93"/>
    </location>
</feature>